<comment type="caution">
    <text evidence="1">The sequence shown here is derived from an EMBL/GenBank/DDBJ whole genome shotgun (WGS) entry which is preliminary data.</text>
</comment>
<proteinExistence type="predicted"/>
<dbReference type="NCBIfam" id="NF045477">
    <property type="entry name" value="LPO_1073_dom"/>
    <property type="match status" value="1"/>
</dbReference>
<dbReference type="RefSeq" id="WP_344832334.1">
    <property type="nucleotide sequence ID" value="NZ_BAAAUV010000013.1"/>
</dbReference>
<dbReference type="InterPro" id="IPR053773">
    <property type="entry name" value="Vpar_1526-like"/>
</dbReference>
<evidence type="ECO:0000313" key="2">
    <source>
        <dbReference type="Proteomes" id="UP001501237"/>
    </source>
</evidence>
<protein>
    <submittedName>
        <fullName evidence="1">Uncharacterized protein</fullName>
    </submittedName>
</protein>
<gene>
    <name evidence="1" type="ORF">GCM10010468_48640</name>
</gene>
<evidence type="ECO:0000313" key="1">
    <source>
        <dbReference type="EMBL" id="GAA3222702.1"/>
    </source>
</evidence>
<dbReference type="EMBL" id="BAAAUV010000013">
    <property type="protein sequence ID" value="GAA3222702.1"/>
    <property type="molecule type" value="Genomic_DNA"/>
</dbReference>
<sequence>MKWIQRQRSGSGSQNIQGEIIHVGLTYGEAKDLFMDLFEQNFYRLSSVAHATAKERVDELTENYLHSLQASAPESIENISDPGVQAAILDVQSGYARSGDQDLGQILIDLLVERTKSTTRDIYQLSLTEALGVASKLSARHFSILTTLFLVRETKIHCHTHTDFYKRQARLLAPLLDSLDFSPSDLRYLEAVGCIGLLPLPRTIQHLWKKVSPGFFAKGFGVGELPDEISQKYFQPPYSTRCLRDKDKLQIDASDSDALKVKIENDDRFTGSEKERVEQILTNLLENAAYLLSDDEISLEAQEFDPRLPQIMTKWESTNLSLSNLTVVGIALAHANLRRIAGEVFPEDVRIWIS</sequence>
<reference evidence="2" key="1">
    <citation type="journal article" date="2019" name="Int. J. Syst. Evol. Microbiol.">
        <title>The Global Catalogue of Microorganisms (GCM) 10K type strain sequencing project: providing services to taxonomists for standard genome sequencing and annotation.</title>
        <authorList>
            <consortium name="The Broad Institute Genomics Platform"/>
            <consortium name="The Broad Institute Genome Sequencing Center for Infectious Disease"/>
            <person name="Wu L."/>
            <person name="Ma J."/>
        </authorList>
    </citation>
    <scope>NUCLEOTIDE SEQUENCE [LARGE SCALE GENOMIC DNA]</scope>
    <source>
        <strain evidence="2">JCM 9377</strain>
    </source>
</reference>
<accession>A0ABP6QDT4</accession>
<dbReference type="Proteomes" id="UP001501237">
    <property type="component" value="Unassembled WGS sequence"/>
</dbReference>
<organism evidence="1 2">
    <name type="scientific">Actinocorallia longicatena</name>
    <dbReference type="NCBI Taxonomy" id="111803"/>
    <lineage>
        <taxon>Bacteria</taxon>
        <taxon>Bacillati</taxon>
        <taxon>Actinomycetota</taxon>
        <taxon>Actinomycetes</taxon>
        <taxon>Streptosporangiales</taxon>
        <taxon>Thermomonosporaceae</taxon>
        <taxon>Actinocorallia</taxon>
    </lineage>
</organism>
<name>A0ABP6QDT4_9ACTN</name>
<keyword evidence="2" id="KW-1185">Reference proteome</keyword>